<evidence type="ECO:0000313" key="1">
    <source>
        <dbReference type="EMBL" id="CAG5123458.1"/>
    </source>
</evidence>
<proteinExistence type="predicted"/>
<organism evidence="1 2">
    <name type="scientific">Candidula unifasciata</name>
    <dbReference type="NCBI Taxonomy" id="100452"/>
    <lineage>
        <taxon>Eukaryota</taxon>
        <taxon>Metazoa</taxon>
        <taxon>Spiralia</taxon>
        <taxon>Lophotrochozoa</taxon>
        <taxon>Mollusca</taxon>
        <taxon>Gastropoda</taxon>
        <taxon>Heterobranchia</taxon>
        <taxon>Euthyneura</taxon>
        <taxon>Panpulmonata</taxon>
        <taxon>Eupulmonata</taxon>
        <taxon>Stylommatophora</taxon>
        <taxon>Helicina</taxon>
        <taxon>Helicoidea</taxon>
        <taxon>Geomitridae</taxon>
        <taxon>Candidula</taxon>
    </lineage>
</organism>
<protein>
    <submittedName>
        <fullName evidence="1">Uncharacterized protein</fullName>
    </submittedName>
</protein>
<comment type="caution">
    <text evidence="1">The sequence shown here is derived from an EMBL/GenBank/DDBJ whole genome shotgun (WGS) entry which is preliminary data.</text>
</comment>
<accession>A0A8S3Z573</accession>
<reference evidence="1" key="1">
    <citation type="submission" date="2021-04" db="EMBL/GenBank/DDBJ databases">
        <authorList>
            <consortium name="Molecular Ecology Group"/>
        </authorList>
    </citation>
    <scope>NUCLEOTIDE SEQUENCE</scope>
</reference>
<name>A0A8S3Z573_9EUPU</name>
<dbReference type="Proteomes" id="UP000678393">
    <property type="component" value="Unassembled WGS sequence"/>
</dbReference>
<keyword evidence="2" id="KW-1185">Reference proteome</keyword>
<dbReference type="EMBL" id="CAJHNH020001527">
    <property type="protein sequence ID" value="CAG5123458.1"/>
    <property type="molecule type" value="Genomic_DNA"/>
</dbReference>
<dbReference type="AlphaFoldDB" id="A0A8S3Z573"/>
<evidence type="ECO:0000313" key="2">
    <source>
        <dbReference type="Proteomes" id="UP000678393"/>
    </source>
</evidence>
<gene>
    <name evidence="1" type="ORF">CUNI_LOCUS9016</name>
</gene>
<sequence>MSSRTQRGGKNSVAFGDGTFAKRRPDLRFIEKLVSGNEGKTRFFSFFPAEKQWLMMNCCLKYVSVVYNTTSSWENFPFRFNFPFKNDEFSFHISVSQMLKCKSLVIEPCAAYICVSERRNENETLH</sequence>